<dbReference type="AlphaFoldDB" id="A0A6G1H0C3"/>
<dbReference type="PANTHER" id="PTHR47791:SF1">
    <property type="entry name" value="ENDO MANNANASE, GH76 FAMILY (EUROFUNG)"/>
    <property type="match status" value="1"/>
</dbReference>
<sequence>SAATLFVAFRASLAQAVNQEYLDHAIEAYHTLQSAYYSQSTGIWGNAWWQSGEVLSIIGDLAAVHSDFLPDAKAIYINTLAKAPGGGGGPGFLNAFYDDEGWWAMGWIRAYDVTHNQTYLATAIDIFDDMTTGLGASCGGIWWSKDKQNNAAISNELFLDVAASLANRVSYDEKQKYLKYALDEWDFLGNSAMMAKSGLVLDGLNVNKSSDMFCNASQDTPTFTYNQGVILKALVELNKAKPNPSYLEKAADIAKSALEILTEDDILIEYNGPPLDPTGAQFKGAFVRNLMFLQQEAPNDLFADFLRKNADSIWENDRDSSTGILGPLWQGPFKNATMPSHNSALSCLLAAA</sequence>
<dbReference type="SUPFAM" id="SSF48208">
    <property type="entry name" value="Six-hairpin glycosidases"/>
    <property type="match status" value="1"/>
</dbReference>
<name>A0A6G1H0C3_9PEZI</name>
<keyword evidence="2" id="KW-1185">Reference proteome</keyword>
<feature type="non-terminal residue" evidence="1">
    <location>
        <position position="1"/>
    </location>
</feature>
<evidence type="ECO:0000313" key="1">
    <source>
        <dbReference type="EMBL" id="KAF1986666.1"/>
    </source>
</evidence>
<dbReference type="Gene3D" id="1.50.10.20">
    <property type="match status" value="1"/>
</dbReference>
<dbReference type="InterPro" id="IPR053169">
    <property type="entry name" value="MUG_Protein"/>
</dbReference>
<dbReference type="PANTHER" id="PTHR47791">
    <property type="entry name" value="MEIOTICALLY UP-REGULATED GENE 191 PROTEIN"/>
    <property type="match status" value="1"/>
</dbReference>
<dbReference type="GO" id="GO:0005975">
    <property type="term" value="P:carbohydrate metabolic process"/>
    <property type="evidence" value="ECO:0007669"/>
    <property type="project" value="InterPro"/>
</dbReference>
<feature type="non-terminal residue" evidence="1">
    <location>
        <position position="352"/>
    </location>
</feature>
<reference evidence="1" key="1">
    <citation type="journal article" date="2020" name="Stud. Mycol.">
        <title>101 Dothideomycetes genomes: a test case for predicting lifestyles and emergence of pathogens.</title>
        <authorList>
            <person name="Haridas S."/>
            <person name="Albert R."/>
            <person name="Binder M."/>
            <person name="Bloem J."/>
            <person name="Labutti K."/>
            <person name="Salamov A."/>
            <person name="Andreopoulos B."/>
            <person name="Baker S."/>
            <person name="Barry K."/>
            <person name="Bills G."/>
            <person name="Bluhm B."/>
            <person name="Cannon C."/>
            <person name="Castanera R."/>
            <person name="Culley D."/>
            <person name="Daum C."/>
            <person name="Ezra D."/>
            <person name="Gonzalez J."/>
            <person name="Henrissat B."/>
            <person name="Kuo A."/>
            <person name="Liang C."/>
            <person name="Lipzen A."/>
            <person name="Lutzoni F."/>
            <person name="Magnuson J."/>
            <person name="Mondo S."/>
            <person name="Nolan M."/>
            <person name="Ohm R."/>
            <person name="Pangilinan J."/>
            <person name="Park H.-J."/>
            <person name="Ramirez L."/>
            <person name="Alfaro M."/>
            <person name="Sun H."/>
            <person name="Tritt A."/>
            <person name="Yoshinaga Y."/>
            <person name="Zwiers L.-H."/>
            <person name="Turgeon B."/>
            <person name="Goodwin S."/>
            <person name="Spatafora J."/>
            <person name="Crous P."/>
            <person name="Grigoriev I."/>
        </authorList>
    </citation>
    <scope>NUCLEOTIDE SEQUENCE</scope>
    <source>
        <strain evidence="1">CBS 113979</strain>
    </source>
</reference>
<dbReference type="OrthoDB" id="9984024at2759"/>
<keyword evidence="1" id="KW-0378">Hydrolase</keyword>
<dbReference type="EMBL" id="ML977156">
    <property type="protein sequence ID" value="KAF1986666.1"/>
    <property type="molecule type" value="Genomic_DNA"/>
</dbReference>
<dbReference type="Proteomes" id="UP000800041">
    <property type="component" value="Unassembled WGS sequence"/>
</dbReference>
<evidence type="ECO:0000313" key="2">
    <source>
        <dbReference type="Proteomes" id="UP000800041"/>
    </source>
</evidence>
<dbReference type="Pfam" id="PF03663">
    <property type="entry name" value="Glyco_hydro_76"/>
    <property type="match status" value="1"/>
</dbReference>
<proteinExistence type="predicted"/>
<dbReference type="InterPro" id="IPR005198">
    <property type="entry name" value="Glyco_hydro_76"/>
</dbReference>
<gene>
    <name evidence="1" type="ORF">K402DRAFT_319312</name>
</gene>
<dbReference type="InterPro" id="IPR008928">
    <property type="entry name" value="6-hairpin_glycosidase_sf"/>
</dbReference>
<organism evidence="1 2">
    <name type="scientific">Aulographum hederae CBS 113979</name>
    <dbReference type="NCBI Taxonomy" id="1176131"/>
    <lineage>
        <taxon>Eukaryota</taxon>
        <taxon>Fungi</taxon>
        <taxon>Dikarya</taxon>
        <taxon>Ascomycota</taxon>
        <taxon>Pezizomycotina</taxon>
        <taxon>Dothideomycetes</taxon>
        <taxon>Pleosporomycetidae</taxon>
        <taxon>Aulographales</taxon>
        <taxon>Aulographaceae</taxon>
    </lineage>
</organism>
<protein>
    <submittedName>
        <fullName evidence="1">Glycoside hydrolase family 76 protein</fullName>
    </submittedName>
</protein>
<accession>A0A6G1H0C3</accession>
<dbReference type="GO" id="GO:0016787">
    <property type="term" value="F:hydrolase activity"/>
    <property type="evidence" value="ECO:0007669"/>
    <property type="project" value="UniProtKB-KW"/>
</dbReference>